<dbReference type="Gene3D" id="2.60.40.680">
    <property type="match status" value="2"/>
</dbReference>
<dbReference type="CDD" id="cd08548">
    <property type="entry name" value="Type_I_cohesin_like"/>
    <property type="match status" value="2"/>
</dbReference>
<feature type="domain" description="SLH" evidence="1">
    <location>
        <begin position="811"/>
        <end position="870"/>
    </location>
</feature>
<dbReference type="EMBL" id="SSOB01000026">
    <property type="protein sequence ID" value="THF76233.1"/>
    <property type="molecule type" value="Genomic_DNA"/>
</dbReference>
<dbReference type="AlphaFoldDB" id="A0A4S4BN36"/>
<keyword evidence="3" id="KW-1185">Reference proteome</keyword>
<dbReference type="Pfam" id="PF00395">
    <property type="entry name" value="SLH"/>
    <property type="match status" value="3"/>
</dbReference>
<evidence type="ECO:0000313" key="3">
    <source>
        <dbReference type="Proteomes" id="UP000310636"/>
    </source>
</evidence>
<protein>
    <recommendedName>
        <fullName evidence="1">SLH domain-containing protein</fullName>
    </recommendedName>
</protein>
<proteinExistence type="predicted"/>
<feature type="domain" description="SLH" evidence="1">
    <location>
        <begin position="744"/>
        <end position="803"/>
    </location>
</feature>
<feature type="domain" description="SLH" evidence="1">
    <location>
        <begin position="680"/>
        <end position="743"/>
    </location>
</feature>
<dbReference type="InterPro" id="IPR051465">
    <property type="entry name" value="Cell_Envelope_Struct_Comp"/>
</dbReference>
<name>A0A4S4BN36_9BACL</name>
<dbReference type="Proteomes" id="UP000310636">
    <property type="component" value="Unassembled WGS sequence"/>
</dbReference>
<reference evidence="2 3" key="1">
    <citation type="submission" date="2019-04" db="EMBL/GenBank/DDBJ databases">
        <title>Cohnella sp. nov. isolated from preserved vegetables.</title>
        <authorList>
            <person name="Lin S.-Y."/>
            <person name="Hung M.-H."/>
            <person name="Young C.-C."/>
        </authorList>
    </citation>
    <scope>NUCLEOTIDE SEQUENCE [LARGE SCALE GENOMIC DNA]</scope>
    <source>
        <strain evidence="2 3">CC-MHH1044</strain>
    </source>
</reference>
<dbReference type="SUPFAM" id="SSF49384">
    <property type="entry name" value="Carbohydrate-binding domain"/>
    <property type="match status" value="2"/>
</dbReference>
<dbReference type="GO" id="GO:0000272">
    <property type="term" value="P:polysaccharide catabolic process"/>
    <property type="evidence" value="ECO:0007669"/>
    <property type="project" value="InterPro"/>
</dbReference>
<dbReference type="InterPro" id="IPR001119">
    <property type="entry name" value="SLH_dom"/>
</dbReference>
<dbReference type="RefSeq" id="WP_136371510.1">
    <property type="nucleotide sequence ID" value="NZ_SSOB01000026.1"/>
</dbReference>
<dbReference type="OrthoDB" id="663332at2"/>
<dbReference type="InterPro" id="IPR008965">
    <property type="entry name" value="CBM2/CBM3_carb-bd_dom_sf"/>
</dbReference>
<dbReference type="InterPro" id="IPR002102">
    <property type="entry name" value="Cohesin_dom"/>
</dbReference>
<organism evidence="2 3">
    <name type="scientific">Cohnella fermenti</name>
    <dbReference type="NCBI Taxonomy" id="2565925"/>
    <lineage>
        <taxon>Bacteria</taxon>
        <taxon>Bacillati</taxon>
        <taxon>Bacillota</taxon>
        <taxon>Bacilli</taxon>
        <taxon>Bacillales</taxon>
        <taxon>Paenibacillaceae</taxon>
        <taxon>Cohnella</taxon>
    </lineage>
</organism>
<evidence type="ECO:0000259" key="1">
    <source>
        <dbReference type="PROSITE" id="PS51272"/>
    </source>
</evidence>
<sequence length="870" mass="92750">MINATRSRLVQAIKKTFVLLAVICLILSGHTATFAEPYSSAKAEVGSVSGAPGDTVNVEVSFDPQNNYFWKYAVELEYDSNILELVANSPVTSLGTPDSFDVDTDSEGTIYVNSHYALFFEPSPQTLFTIHFRIKESAAPGDSVVSIRDFAYTEDTAPISLESSALTAGSVTVTSTLPTTGSATVTVGSANGVAGENVTVPVVLSESSDGVASYGIRIDFDTNVLEAQSVQGESGDYFSSIINNNSGYVQAAWADASGGDEPLDAGSRLFLLTFTIKEDVASGDSPLTVAEEDLLSFTLTDASAIELEKTLVEGKITVMQSEPTSWTYSIAPIENQTLTALTVGYAAGAEETKTIAVIRTGTGTLTNVTTVLGGTNADDFTVTQPESTTLDDNSSSTLFTVKPKPGLSTGTHKATVTVSADHMTSVSFTVTQTVRTSGTGTGSSVVTSEPEATNEGVDVLVNGKSQSAGTVRTSTRNGQSVTTVIVDSTKLSELLAQEGQMPTITLPFASDQDISIGELDGRMLLEMEQRQAILELKTKNAVYTIPTQLIDLDELRKQFGDNVALEEVKLQIEIAAPTTNADRLIQDAVDRDGLALVASPVEFSIHAFYGDRSIEVSAFDSYVKRRISVPLEVDRGRITTAVVVDSDGTVRHVPTRIVDVDGQVYAEVNSLTNSVYALVWHPLKFEDVTSDWAKEAVNDMGSRLIVTGVEDGLFYPNRDITRAEFAAILVRALGLKSESGQTSFTDVNASAWYNDSVLTLSAYGLINGFEDGTFRPGDKITREQAIAIIAKAMETTGLKERILSGNADSLLRPFADSDQVSTWAISGFADCLQAGVISGRNDNTLAPQASITRAEAAVLVQNLLRESELI</sequence>
<accession>A0A4S4BN36</accession>
<dbReference type="Pfam" id="PF00963">
    <property type="entry name" value="Cohesin"/>
    <property type="match status" value="2"/>
</dbReference>
<dbReference type="GO" id="GO:0030246">
    <property type="term" value="F:carbohydrate binding"/>
    <property type="evidence" value="ECO:0007669"/>
    <property type="project" value="InterPro"/>
</dbReference>
<comment type="caution">
    <text evidence="2">The sequence shown here is derived from an EMBL/GenBank/DDBJ whole genome shotgun (WGS) entry which is preliminary data.</text>
</comment>
<gene>
    <name evidence="2" type="ORF">E6C55_19595</name>
</gene>
<dbReference type="PANTHER" id="PTHR43308">
    <property type="entry name" value="OUTER MEMBRANE PROTEIN ALPHA-RELATED"/>
    <property type="match status" value="1"/>
</dbReference>
<dbReference type="PROSITE" id="PS51272">
    <property type="entry name" value="SLH"/>
    <property type="match status" value="3"/>
</dbReference>
<evidence type="ECO:0000313" key="2">
    <source>
        <dbReference type="EMBL" id="THF76233.1"/>
    </source>
</evidence>